<feature type="signal peptide" evidence="1">
    <location>
        <begin position="1"/>
        <end position="21"/>
    </location>
</feature>
<feature type="chain" id="PRO_5031174006" description="Lipoprotein" evidence="1">
    <location>
        <begin position="22"/>
        <end position="172"/>
    </location>
</feature>
<organism evidence="2 3">
    <name type="scientific">Marinobacter orientalis</name>
    <dbReference type="NCBI Taxonomy" id="1928859"/>
    <lineage>
        <taxon>Bacteria</taxon>
        <taxon>Pseudomonadati</taxon>
        <taxon>Pseudomonadota</taxon>
        <taxon>Gammaproteobacteria</taxon>
        <taxon>Pseudomonadales</taxon>
        <taxon>Marinobacteraceae</taxon>
        <taxon>Marinobacter</taxon>
    </lineage>
</organism>
<dbReference type="EMBL" id="JABCKY010000001">
    <property type="protein sequence ID" value="NMT63123.1"/>
    <property type="molecule type" value="Genomic_DNA"/>
</dbReference>
<evidence type="ECO:0000256" key="1">
    <source>
        <dbReference type="SAM" id="SignalP"/>
    </source>
</evidence>
<comment type="caution">
    <text evidence="2">The sequence shown here is derived from an EMBL/GenBank/DDBJ whole genome shotgun (WGS) entry which is preliminary data.</text>
</comment>
<sequence>MKMIRLPLSVALAALSLTGCALQDKIQSGTDDPCATLQNIVADYPTEFAAFRKGGSNFRSLTIYQAREELIRGHCEVWAWGNGDSAYVCTVGAPNLDVANARYSQAVEKVSGCLGPEWTSGEKARERNGEDAGMATLFQHEDRKSPVVSVHRVEDRSSQSVYLYIGSSGRRL</sequence>
<accession>A0A7Y0RBD8</accession>
<name>A0A7Y0RBD8_9GAMM</name>
<evidence type="ECO:0008006" key="4">
    <source>
        <dbReference type="Google" id="ProtNLM"/>
    </source>
</evidence>
<reference evidence="2 3" key="1">
    <citation type="submission" date="2020-04" db="EMBL/GenBank/DDBJ databases">
        <title>Marinobacter oceani sp. nov., isolated from marine solar saltern.</title>
        <authorList>
            <person name="Chen X.-Y."/>
        </authorList>
    </citation>
    <scope>NUCLEOTIDE SEQUENCE [LARGE SCALE GENOMIC DNA]</scope>
    <source>
        <strain evidence="2 3">W62</strain>
    </source>
</reference>
<dbReference type="PROSITE" id="PS51257">
    <property type="entry name" value="PROKAR_LIPOPROTEIN"/>
    <property type="match status" value="1"/>
</dbReference>
<gene>
    <name evidence="2" type="ORF">HIU99_05865</name>
</gene>
<dbReference type="AlphaFoldDB" id="A0A7Y0RBD8"/>
<evidence type="ECO:0000313" key="3">
    <source>
        <dbReference type="Proteomes" id="UP000567186"/>
    </source>
</evidence>
<keyword evidence="1" id="KW-0732">Signal</keyword>
<dbReference type="OrthoDB" id="6193840at2"/>
<evidence type="ECO:0000313" key="2">
    <source>
        <dbReference type="EMBL" id="NMT63123.1"/>
    </source>
</evidence>
<dbReference type="Proteomes" id="UP000567186">
    <property type="component" value="Unassembled WGS sequence"/>
</dbReference>
<keyword evidence="3" id="KW-1185">Reference proteome</keyword>
<protein>
    <recommendedName>
        <fullName evidence="4">Lipoprotein</fullName>
    </recommendedName>
</protein>
<proteinExistence type="predicted"/>